<dbReference type="RefSeq" id="WP_114351962.1">
    <property type="nucleotide sequence ID" value="NZ_QPJJ01000003.1"/>
</dbReference>
<evidence type="ECO:0000313" key="3">
    <source>
        <dbReference type="EMBL" id="RCW74853.1"/>
    </source>
</evidence>
<reference evidence="3 4" key="1">
    <citation type="submission" date="2018-07" db="EMBL/GenBank/DDBJ databases">
        <title>Genomic Encyclopedia of Type Strains, Phase IV (KMG-IV): sequencing the most valuable type-strain genomes for metagenomic binning, comparative biology and taxonomic classification.</title>
        <authorList>
            <person name="Goeker M."/>
        </authorList>
    </citation>
    <scope>NUCLEOTIDE SEQUENCE [LARGE SCALE GENOMIC DNA]</scope>
    <source>
        <strain evidence="3 4">DSM 27696</strain>
    </source>
</reference>
<gene>
    <name evidence="3" type="ORF">DFR57_103149</name>
</gene>
<dbReference type="InterPro" id="IPR001387">
    <property type="entry name" value="Cro/C1-type_HTH"/>
</dbReference>
<dbReference type="SMART" id="SM00530">
    <property type="entry name" value="HTH_XRE"/>
    <property type="match status" value="1"/>
</dbReference>
<dbReference type="OrthoDB" id="1859224at2"/>
<dbReference type="Pfam" id="PF01381">
    <property type="entry name" value="HTH_3"/>
    <property type="match status" value="1"/>
</dbReference>
<dbReference type="Gene3D" id="1.10.260.40">
    <property type="entry name" value="lambda repressor-like DNA-binding domains"/>
    <property type="match status" value="1"/>
</dbReference>
<comment type="caution">
    <text evidence="3">The sequence shown here is derived from an EMBL/GenBank/DDBJ whole genome shotgun (WGS) entry which is preliminary data.</text>
</comment>
<name>A0A368Y3J7_9BACI</name>
<evidence type="ECO:0000313" key="4">
    <source>
        <dbReference type="Proteomes" id="UP000252585"/>
    </source>
</evidence>
<keyword evidence="1" id="KW-0238">DNA-binding</keyword>
<dbReference type="PROSITE" id="PS50943">
    <property type="entry name" value="HTH_CROC1"/>
    <property type="match status" value="1"/>
</dbReference>
<keyword evidence="4" id="KW-1185">Reference proteome</keyword>
<dbReference type="CDD" id="cd00093">
    <property type="entry name" value="HTH_XRE"/>
    <property type="match status" value="1"/>
</dbReference>
<organism evidence="3 4">
    <name type="scientific">Saliterribacillus persicus</name>
    <dbReference type="NCBI Taxonomy" id="930114"/>
    <lineage>
        <taxon>Bacteria</taxon>
        <taxon>Bacillati</taxon>
        <taxon>Bacillota</taxon>
        <taxon>Bacilli</taxon>
        <taxon>Bacillales</taxon>
        <taxon>Bacillaceae</taxon>
        <taxon>Saliterribacillus</taxon>
    </lineage>
</organism>
<dbReference type="GO" id="GO:0005829">
    <property type="term" value="C:cytosol"/>
    <property type="evidence" value="ECO:0007669"/>
    <property type="project" value="TreeGrafter"/>
</dbReference>
<dbReference type="AlphaFoldDB" id="A0A368Y3J7"/>
<proteinExistence type="predicted"/>
<feature type="domain" description="HTH cro/C1-type" evidence="2">
    <location>
        <begin position="6"/>
        <end position="61"/>
    </location>
</feature>
<dbReference type="EMBL" id="QPJJ01000003">
    <property type="protein sequence ID" value="RCW74853.1"/>
    <property type="molecule type" value="Genomic_DNA"/>
</dbReference>
<dbReference type="InterPro" id="IPR010982">
    <property type="entry name" value="Lambda_DNA-bd_dom_sf"/>
</dbReference>
<evidence type="ECO:0000259" key="2">
    <source>
        <dbReference type="PROSITE" id="PS50943"/>
    </source>
</evidence>
<dbReference type="Proteomes" id="UP000252585">
    <property type="component" value="Unassembled WGS sequence"/>
</dbReference>
<dbReference type="SUPFAM" id="SSF47413">
    <property type="entry name" value="lambda repressor-like DNA-binding domains"/>
    <property type="match status" value="1"/>
</dbReference>
<accession>A0A368Y3J7</accession>
<dbReference type="PANTHER" id="PTHR46797:SF1">
    <property type="entry name" value="METHYLPHOSPHONATE SYNTHASE"/>
    <property type="match status" value="1"/>
</dbReference>
<protein>
    <submittedName>
        <fullName evidence="3">XRE family transcriptional regulator of biofilm formation</fullName>
    </submittedName>
</protein>
<dbReference type="GO" id="GO:0003677">
    <property type="term" value="F:DNA binding"/>
    <property type="evidence" value="ECO:0007669"/>
    <property type="project" value="UniProtKB-KW"/>
</dbReference>
<dbReference type="InterPro" id="IPR050807">
    <property type="entry name" value="TransReg_Diox_bact_type"/>
</dbReference>
<dbReference type="PANTHER" id="PTHR46797">
    <property type="entry name" value="HTH-TYPE TRANSCRIPTIONAL REGULATOR"/>
    <property type="match status" value="1"/>
</dbReference>
<dbReference type="GO" id="GO:0003700">
    <property type="term" value="F:DNA-binding transcription factor activity"/>
    <property type="evidence" value="ECO:0007669"/>
    <property type="project" value="TreeGrafter"/>
</dbReference>
<evidence type="ECO:0000256" key="1">
    <source>
        <dbReference type="ARBA" id="ARBA00023125"/>
    </source>
</evidence>
<sequence>MIGDNINRIRKEKNLTLSELAERAQISKSYLSNIERNLNDNPSIQILEKISKVLDVSLITLVGNINQNDDEYNQESVSQTLDELGIKKEELIAYKPVFEFVKWKNKQKEIDNVASNAIKKND</sequence>